<accession>A0A1H9AY88</accession>
<name>A0A1H9AY88_9SPIR</name>
<evidence type="ECO:0000313" key="1">
    <source>
        <dbReference type="EMBL" id="SEP81579.1"/>
    </source>
</evidence>
<dbReference type="Proteomes" id="UP000182360">
    <property type="component" value="Unassembled WGS sequence"/>
</dbReference>
<sequence>MFEKEAEEYATTGYEKKLLTKEQIEVLKCGRYDGFLKGAEFGFNKANEWHYVKDELPELYKDVLVVFPRGDCDVKRLTNHNEWVSRGSWCSITDVIAWKEIVLPELKESE</sequence>
<protein>
    <submittedName>
        <fullName evidence="1">Uncharacterized protein</fullName>
    </submittedName>
</protein>
<dbReference type="EMBL" id="FOFU01000001">
    <property type="protein sequence ID" value="SEP81579.1"/>
    <property type="molecule type" value="Genomic_DNA"/>
</dbReference>
<keyword evidence="2" id="KW-1185">Reference proteome</keyword>
<dbReference type="RefSeq" id="WP_074640598.1">
    <property type="nucleotide sequence ID" value="NZ_FOFU01000001.1"/>
</dbReference>
<reference evidence="1 2" key="1">
    <citation type="submission" date="2016-10" db="EMBL/GenBank/DDBJ databases">
        <authorList>
            <person name="de Groot N.N."/>
        </authorList>
    </citation>
    <scope>NUCLEOTIDE SEQUENCE [LARGE SCALE GENOMIC DNA]</scope>
    <source>
        <strain evidence="1 2">B25</strain>
    </source>
</reference>
<evidence type="ECO:0000313" key="2">
    <source>
        <dbReference type="Proteomes" id="UP000182360"/>
    </source>
</evidence>
<dbReference type="AlphaFoldDB" id="A0A1H9AY88"/>
<proteinExistence type="predicted"/>
<organism evidence="1 2">
    <name type="scientific">Treponema bryantii</name>
    <dbReference type="NCBI Taxonomy" id="163"/>
    <lineage>
        <taxon>Bacteria</taxon>
        <taxon>Pseudomonadati</taxon>
        <taxon>Spirochaetota</taxon>
        <taxon>Spirochaetia</taxon>
        <taxon>Spirochaetales</taxon>
        <taxon>Treponemataceae</taxon>
        <taxon>Treponema</taxon>
    </lineage>
</organism>
<gene>
    <name evidence="1" type="ORF">SAMN04487977_101510</name>
</gene>